<gene>
    <name evidence="4" type="ORF">APLA_LOCUS7759</name>
</gene>
<feature type="domain" description="RAI1-like" evidence="3">
    <location>
        <begin position="11"/>
        <end position="211"/>
    </location>
</feature>
<evidence type="ECO:0000256" key="1">
    <source>
        <dbReference type="ARBA" id="ARBA00006562"/>
    </source>
</evidence>
<dbReference type="InterPro" id="IPR039039">
    <property type="entry name" value="RAI1-like_fam"/>
</dbReference>
<feature type="region of interest" description="Disordered" evidence="2">
    <location>
        <begin position="365"/>
        <end position="389"/>
    </location>
</feature>
<name>A0A8S0ZXX5_ARCPL</name>
<feature type="compositionally biased region" description="Basic and acidic residues" evidence="2">
    <location>
        <begin position="499"/>
        <end position="514"/>
    </location>
</feature>
<comment type="similarity">
    <text evidence="1">Belongs to the DXO/Dom3Z family.</text>
</comment>
<organism evidence="4 5">
    <name type="scientific">Arctia plantaginis</name>
    <name type="common">Wood tiger moth</name>
    <name type="synonym">Phalaena plantaginis</name>
    <dbReference type="NCBI Taxonomy" id="874455"/>
    <lineage>
        <taxon>Eukaryota</taxon>
        <taxon>Metazoa</taxon>
        <taxon>Ecdysozoa</taxon>
        <taxon>Arthropoda</taxon>
        <taxon>Hexapoda</taxon>
        <taxon>Insecta</taxon>
        <taxon>Pterygota</taxon>
        <taxon>Neoptera</taxon>
        <taxon>Endopterygota</taxon>
        <taxon>Lepidoptera</taxon>
        <taxon>Glossata</taxon>
        <taxon>Ditrysia</taxon>
        <taxon>Noctuoidea</taxon>
        <taxon>Erebidae</taxon>
        <taxon>Arctiinae</taxon>
        <taxon>Arctia</taxon>
    </lineage>
</organism>
<accession>A0A8S0ZXX5</accession>
<dbReference type="GO" id="GO:0000956">
    <property type="term" value="P:nuclear-transcribed mRNA catabolic process"/>
    <property type="evidence" value="ECO:0007669"/>
    <property type="project" value="TreeGrafter"/>
</dbReference>
<feature type="region of interest" description="Disordered" evidence="2">
    <location>
        <begin position="471"/>
        <end position="514"/>
    </location>
</feature>
<dbReference type="GO" id="GO:0034353">
    <property type="term" value="F:mRNA 5'-diphosphatase activity"/>
    <property type="evidence" value="ECO:0007669"/>
    <property type="project" value="TreeGrafter"/>
</dbReference>
<feature type="compositionally biased region" description="Basic and acidic residues" evidence="2">
    <location>
        <begin position="478"/>
        <end position="487"/>
    </location>
</feature>
<dbReference type="PANTHER" id="PTHR12395:SF9">
    <property type="entry name" value="DECAPPING AND EXORIBONUCLEASE PROTEIN"/>
    <property type="match status" value="1"/>
</dbReference>
<dbReference type="GO" id="GO:0110155">
    <property type="term" value="P:NAD-cap decapping"/>
    <property type="evidence" value="ECO:0007669"/>
    <property type="project" value="TreeGrafter"/>
</dbReference>
<dbReference type="Proteomes" id="UP000494256">
    <property type="component" value="Unassembled WGS sequence"/>
</dbReference>
<comment type="caution">
    <text evidence="4">The sequence shown here is derived from an EMBL/GenBank/DDBJ whole genome shotgun (WGS) entry which is preliminary data.</text>
</comment>
<evidence type="ECO:0000259" key="3">
    <source>
        <dbReference type="Pfam" id="PF08652"/>
    </source>
</evidence>
<dbReference type="GO" id="GO:0005634">
    <property type="term" value="C:nucleus"/>
    <property type="evidence" value="ECO:0007669"/>
    <property type="project" value="TreeGrafter"/>
</dbReference>
<evidence type="ECO:0000313" key="5">
    <source>
        <dbReference type="Proteomes" id="UP000494256"/>
    </source>
</evidence>
<evidence type="ECO:0000313" key="4">
    <source>
        <dbReference type="EMBL" id="CAB3237245.1"/>
    </source>
</evidence>
<dbReference type="GO" id="GO:0005829">
    <property type="term" value="C:cytosol"/>
    <property type="evidence" value="ECO:0007669"/>
    <property type="project" value="TreeGrafter"/>
</dbReference>
<reference evidence="4 5" key="1">
    <citation type="submission" date="2020-04" db="EMBL/GenBank/DDBJ databases">
        <authorList>
            <person name="Wallbank WR R."/>
            <person name="Pardo Diaz C."/>
            <person name="Kozak K."/>
            <person name="Martin S."/>
            <person name="Jiggins C."/>
            <person name="Moest M."/>
            <person name="Warren A I."/>
            <person name="Byers J.R.P. K."/>
            <person name="Montejo-Kovacevich G."/>
            <person name="Yen C E."/>
        </authorList>
    </citation>
    <scope>NUCLEOTIDE SEQUENCE [LARGE SCALE GENOMIC DNA]</scope>
</reference>
<dbReference type="PANTHER" id="PTHR12395">
    <property type="entry name" value="DOM-3 RELATED"/>
    <property type="match status" value="1"/>
</dbReference>
<dbReference type="OrthoDB" id="21416at2759"/>
<dbReference type="EMBL" id="CADEBD010000303">
    <property type="protein sequence ID" value="CAB3237245.1"/>
    <property type="molecule type" value="Genomic_DNA"/>
</dbReference>
<sequence>MSTSALTDLPQSKPDKEKPVIENEEFSIYYYSRLGNHRLFYGAQIDGMMATDDPDIVVPDSNDVDEILSFLRKNSFVELKTQKEMYSATQIMFFKKYKLLRCWCQCYLAGLKGLLLGFRNSDGIIHRVQFCDTGGIPRVCSTKWSSQKTINYLNDVLNFVKHAFELTKARLGENYDCKVPLTLKLDIDHRHKWRAYQTDDEEHIILPSWYVENVMWASGARRDKILALTTEHQPSSKNKAATIMQLPLTIRPKPIVHASPTNLPAIITKPKLTNINDLWSRELDFKDFSVVFDYSKEYENSLNQYLQTYNLSELKLSFNFYGSNETACAEFLLCQEVIELSPFSKNKNIHEEDIDIFHDSDDDKDKTYIPETSDADSGEDEIFTKKSRERKPHSPLILHDITMDNSAIDDRMTLGTSMNTMSQIIKESNFIMNDTSTSISVMDSNILTQFHIETENSTAHSQDLINATITPHELTNTEENKGLTKDGRPRKRQKFNGSVKERQEKKKKVRNEQNDLKDPCTEKCMKKCVTKFTPQVRQDIHDRYIALDYESQGLFIKCCIDVKPVMRRSQVTEDYKRKTTYIYNLEGPDNIKKEVCKTFFLSTLGYKPNNDRRITTAMSKAIDEQKTTRGSYKRTIIDRQAIKDHIMSYHPAISHYRREHAPKKLYLPSDITITMMHENFCSTRPDIKVSLEVYRKVRHNRLDHQEESCEICQNYNMQHKPRYIESRKEYNEDREKAKTDTEVIYYSVDLQKIIMLPRMDQFKTAIFCPRLIAFNESFVPLGPATKDNKPYAVLWNESVAGRSQEDIISTFKAFLNIKRDQKNIVLWLDNCSA</sequence>
<dbReference type="AlphaFoldDB" id="A0A8S0ZXX5"/>
<protein>
    <recommendedName>
        <fullName evidence="3">RAI1-like domain-containing protein</fullName>
    </recommendedName>
</protein>
<dbReference type="Pfam" id="PF08652">
    <property type="entry name" value="RAI1"/>
    <property type="match status" value="1"/>
</dbReference>
<proteinExistence type="inferred from homology"/>
<dbReference type="InterPro" id="IPR013961">
    <property type="entry name" value="RAI1"/>
</dbReference>
<evidence type="ECO:0000256" key="2">
    <source>
        <dbReference type="SAM" id="MobiDB-lite"/>
    </source>
</evidence>